<feature type="domain" description="PAS" evidence="1">
    <location>
        <begin position="41"/>
        <end position="87"/>
    </location>
</feature>
<dbReference type="PROSITE" id="PS50112">
    <property type="entry name" value="PAS"/>
    <property type="match status" value="1"/>
</dbReference>
<dbReference type="SUPFAM" id="SSF55785">
    <property type="entry name" value="PYP-like sensor domain (PAS domain)"/>
    <property type="match status" value="1"/>
</dbReference>
<dbReference type="OrthoDB" id="8003951at2"/>
<gene>
    <name evidence="2" type="primary">atoS</name>
    <name evidence="2" type="ORF">Maq22A_c24285</name>
</gene>
<dbReference type="CDD" id="cd00130">
    <property type="entry name" value="PAS"/>
    <property type="match status" value="1"/>
</dbReference>
<reference evidence="2 3" key="1">
    <citation type="journal article" date="2015" name="Genome Announc.">
        <title>Complete Genome Sequence of Methylobacterium aquaticum Strain 22A, Isolated from Racomitrium japonicum Moss.</title>
        <authorList>
            <person name="Tani A."/>
            <person name="Ogura Y."/>
            <person name="Hayashi T."/>
            <person name="Kimbara K."/>
        </authorList>
    </citation>
    <scope>NUCLEOTIDE SEQUENCE [LARGE SCALE GENOMIC DNA]</scope>
    <source>
        <strain evidence="2 3">MA-22A</strain>
    </source>
</reference>
<dbReference type="Pfam" id="PF08447">
    <property type="entry name" value="PAS_3"/>
    <property type="match status" value="1"/>
</dbReference>
<dbReference type="Gene3D" id="3.30.450.20">
    <property type="entry name" value="PAS domain"/>
    <property type="match status" value="1"/>
</dbReference>
<dbReference type="PROSITE" id="PS51257">
    <property type="entry name" value="PROKAR_LIPOPROTEIN"/>
    <property type="match status" value="1"/>
</dbReference>
<dbReference type="PATRIC" id="fig|270351.10.peg.4664"/>
<dbReference type="KEGG" id="maqu:Maq22A_c24285"/>
<evidence type="ECO:0000313" key="3">
    <source>
        <dbReference type="Proteomes" id="UP000061432"/>
    </source>
</evidence>
<dbReference type="AlphaFoldDB" id="A0A0C6F500"/>
<name>A0A0C6F500_9HYPH</name>
<protein>
    <submittedName>
        <fullName evidence="2">PAS fold-3 domain protein</fullName>
    </submittedName>
</protein>
<organism evidence="2 3">
    <name type="scientific">Methylobacterium aquaticum</name>
    <dbReference type="NCBI Taxonomy" id="270351"/>
    <lineage>
        <taxon>Bacteria</taxon>
        <taxon>Pseudomonadati</taxon>
        <taxon>Pseudomonadota</taxon>
        <taxon>Alphaproteobacteria</taxon>
        <taxon>Hyphomicrobiales</taxon>
        <taxon>Methylobacteriaceae</taxon>
        <taxon>Methylobacterium</taxon>
    </lineage>
</organism>
<proteinExistence type="predicted"/>
<dbReference type="EMBL" id="AP014704">
    <property type="protein sequence ID" value="BAQ47786.1"/>
    <property type="molecule type" value="Genomic_DNA"/>
</dbReference>
<sequence length="190" mass="20385">MRERGTGRDGPPPGALAAACAAPDAVATWQWDIGADILCGDARMAALYGVDPAHLRGGAPVPLLLDRIHPDDRGTVVTRIRRAAEEGGSYVVPYRLLAPGGQIRWVLSCGRCAHDAAGRPTEGRGVLIDLTGAETHPLERAAEHGLAVRRAVDDWHDPFLRRLADMLLMEIGRHLAAGGAEQSPENRWTN</sequence>
<accession>A0A0C6F500</accession>
<dbReference type="Proteomes" id="UP000061432">
    <property type="component" value="Chromosome"/>
</dbReference>
<dbReference type="InterPro" id="IPR035965">
    <property type="entry name" value="PAS-like_dom_sf"/>
</dbReference>
<dbReference type="InterPro" id="IPR000014">
    <property type="entry name" value="PAS"/>
</dbReference>
<evidence type="ECO:0000259" key="1">
    <source>
        <dbReference type="PROSITE" id="PS50112"/>
    </source>
</evidence>
<dbReference type="STRING" id="270351.Maq22A_c24285"/>
<reference evidence="3" key="2">
    <citation type="submission" date="2015-01" db="EMBL/GenBank/DDBJ databases">
        <title>Complete genome sequence of Methylobacterium aquaticum strain 22A.</title>
        <authorList>
            <person name="Tani A."/>
            <person name="Ogura Y."/>
            <person name="Hayashi T."/>
        </authorList>
    </citation>
    <scope>NUCLEOTIDE SEQUENCE [LARGE SCALE GENOMIC DNA]</scope>
    <source>
        <strain evidence="3">MA-22A</strain>
    </source>
</reference>
<dbReference type="RefSeq" id="WP_139234918.1">
    <property type="nucleotide sequence ID" value="NZ_AP014704.1"/>
</dbReference>
<dbReference type="InterPro" id="IPR013655">
    <property type="entry name" value="PAS_fold_3"/>
</dbReference>
<evidence type="ECO:0000313" key="2">
    <source>
        <dbReference type="EMBL" id="BAQ47786.1"/>
    </source>
</evidence>